<gene>
    <name evidence="2" type="ORF">Cvel_3662</name>
</gene>
<dbReference type="VEuPathDB" id="CryptoDB:Cvel_3662"/>
<dbReference type="AlphaFoldDB" id="A0A0G4FRE6"/>
<proteinExistence type="predicted"/>
<reference evidence="2" key="1">
    <citation type="submission" date="2014-11" db="EMBL/GenBank/DDBJ databases">
        <authorList>
            <person name="Otto D Thomas"/>
            <person name="Naeem Raeece"/>
        </authorList>
    </citation>
    <scope>NUCLEOTIDE SEQUENCE</scope>
</reference>
<evidence type="ECO:0000256" key="1">
    <source>
        <dbReference type="SAM" id="MobiDB-lite"/>
    </source>
</evidence>
<accession>A0A0G4FRE6</accession>
<dbReference type="PhylomeDB" id="A0A0G4FRE6"/>
<name>A0A0G4FRE6_9ALVE</name>
<sequence>MVFYSLPYSCKAADEGFAGVLHQGPPMKDDKPSMAARPIEILKKGVVGRVYKVAEECADPCKPPILWKNSDFVAPALPTGHSSENTQTGYLTFPAGMPEIARLYVDRPFVSTTINPEIVTTSDANFDGHEDHPPFPPSPSTPTVRDEAA</sequence>
<evidence type="ECO:0000313" key="2">
    <source>
        <dbReference type="EMBL" id="CEM17168.1"/>
    </source>
</evidence>
<organism evidence="2">
    <name type="scientific">Chromera velia CCMP2878</name>
    <dbReference type="NCBI Taxonomy" id="1169474"/>
    <lineage>
        <taxon>Eukaryota</taxon>
        <taxon>Sar</taxon>
        <taxon>Alveolata</taxon>
        <taxon>Colpodellida</taxon>
        <taxon>Chromeraceae</taxon>
        <taxon>Chromera</taxon>
    </lineage>
</organism>
<protein>
    <submittedName>
        <fullName evidence="2">Uncharacterized protein</fullName>
    </submittedName>
</protein>
<dbReference type="EMBL" id="CDMZ01000573">
    <property type="protein sequence ID" value="CEM17168.1"/>
    <property type="molecule type" value="Genomic_DNA"/>
</dbReference>
<feature type="region of interest" description="Disordered" evidence="1">
    <location>
        <begin position="122"/>
        <end position="149"/>
    </location>
</feature>